<feature type="compositionally biased region" description="Basic and acidic residues" evidence="1">
    <location>
        <begin position="96"/>
        <end position="108"/>
    </location>
</feature>
<dbReference type="Proteomes" id="UP001060039">
    <property type="component" value="Chromosome"/>
</dbReference>
<evidence type="ECO:0000313" key="3">
    <source>
        <dbReference type="Proteomes" id="UP001060039"/>
    </source>
</evidence>
<dbReference type="EMBL" id="CP101497">
    <property type="protein sequence ID" value="UTT63224.1"/>
    <property type="molecule type" value="Genomic_DNA"/>
</dbReference>
<reference evidence="2" key="1">
    <citation type="submission" date="2022-07" db="EMBL/GenBank/DDBJ databases">
        <title>Taxonomic analysis of Microcella humidisoli nov. sp., isolated from riverside soil.</title>
        <authorList>
            <person name="Molina K.M."/>
            <person name="Kim S.B."/>
        </authorList>
    </citation>
    <scope>NUCLEOTIDE SEQUENCE</scope>
    <source>
        <strain evidence="2">MMS21-STM10</strain>
    </source>
</reference>
<protein>
    <submittedName>
        <fullName evidence="2">Uncharacterized protein</fullName>
    </submittedName>
</protein>
<accession>A0ABY5FY50</accession>
<keyword evidence="3" id="KW-1185">Reference proteome</keyword>
<name>A0ABY5FY50_9MICO</name>
<organism evidence="2 3">
    <name type="scientific">Microcella humidisoli</name>
    <dbReference type="NCBI Taxonomy" id="2963406"/>
    <lineage>
        <taxon>Bacteria</taxon>
        <taxon>Bacillati</taxon>
        <taxon>Actinomycetota</taxon>
        <taxon>Actinomycetes</taxon>
        <taxon>Micrococcales</taxon>
        <taxon>Microbacteriaceae</taxon>
        <taxon>Microcella</taxon>
    </lineage>
</organism>
<sequence>MRFWPASASATAVPLPPAGPRDLAHQIEEGYLVALSALRLSVKNGVILRILRDGAAWDEAESAALARHAIDALAAELRETAARLSDDSAQAAPTARESRGARSKRDLARVRRKRDEAARLAARSRTLRGVVELLEAARDDETVVRDLALRARDDTIGELMQARLIPRGEPVLLTEEEQREAIAGVKDDLQRLIDERTGY</sequence>
<proteinExistence type="predicted"/>
<gene>
    <name evidence="2" type="ORF">NNL39_03710</name>
</gene>
<dbReference type="RefSeq" id="WP_255160356.1">
    <property type="nucleotide sequence ID" value="NZ_CP101497.1"/>
</dbReference>
<evidence type="ECO:0000256" key="1">
    <source>
        <dbReference type="SAM" id="MobiDB-lite"/>
    </source>
</evidence>
<feature type="region of interest" description="Disordered" evidence="1">
    <location>
        <begin position="84"/>
        <end position="108"/>
    </location>
</feature>
<evidence type="ECO:0000313" key="2">
    <source>
        <dbReference type="EMBL" id="UTT63224.1"/>
    </source>
</evidence>